<evidence type="ECO:0000313" key="1">
    <source>
        <dbReference type="EMBL" id="KAF2592579.1"/>
    </source>
</evidence>
<reference evidence="1" key="1">
    <citation type="submission" date="2019-12" db="EMBL/GenBank/DDBJ databases">
        <title>Genome sequencing and annotation of Brassica cretica.</title>
        <authorList>
            <person name="Studholme D.J."/>
            <person name="Sarris P.F."/>
        </authorList>
    </citation>
    <scope>NUCLEOTIDE SEQUENCE</scope>
    <source>
        <strain evidence="1">PFS-102/07</strain>
        <tissue evidence="1">Leaf</tissue>
    </source>
</reference>
<sequence>MVKSKIQYVDFGNECTNLAKSGHGYFGDRFDLNVWKSKDETPDVLLTRLMMYNGRRHNILGKKPPSGNVVMLITADFDFESTMLDLKDKGCTIL</sequence>
<protein>
    <submittedName>
        <fullName evidence="1">Uncharacterized protein</fullName>
    </submittedName>
</protein>
<gene>
    <name evidence="1" type="ORF">F2Q70_00044565</name>
</gene>
<accession>A0A8S9KEC9</accession>
<name>A0A8S9KEC9_BRACR</name>
<organism evidence="1">
    <name type="scientific">Brassica cretica</name>
    <name type="common">Mustard</name>
    <dbReference type="NCBI Taxonomy" id="69181"/>
    <lineage>
        <taxon>Eukaryota</taxon>
        <taxon>Viridiplantae</taxon>
        <taxon>Streptophyta</taxon>
        <taxon>Embryophyta</taxon>
        <taxon>Tracheophyta</taxon>
        <taxon>Spermatophyta</taxon>
        <taxon>Magnoliopsida</taxon>
        <taxon>eudicotyledons</taxon>
        <taxon>Gunneridae</taxon>
        <taxon>Pentapetalae</taxon>
        <taxon>rosids</taxon>
        <taxon>malvids</taxon>
        <taxon>Brassicales</taxon>
        <taxon>Brassicaceae</taxon>
        <taxon>Brassiceae</taxon>
        <taxon>Brassica</taxon>
    </lineage>
</organism>
<dbReference type="EMBL" id="QGKY02000164">
    <property type="protein sequence ID" value="KAF2592579.1"/>
    <property type="molecule type" value="Genomic_DNA"/>
</dbReference>
<dbReference type="AlphaFoldDB" id="A0A8S9KEC9"/>
<comment type="caution">
    <text evidence="1">The sequence shown here is derived from an EMBL/GenBank/DDBJ whole genome shotgun (WGS) entry which is preliminary data.</text>
</comment>
<proteinExistence type="predicted"/>